<dbReference type="InterPro" id="IPR036597">
    <property type="entry name" value="Fido-like_dom_sf"/>
</dbReference>
<name>A0ABV6DL04_9BACL</name>
<evidence type="ECO:0000313" key="2">
    <source>
        <dbReference type="EMBL" id="MFC0213317.1"/>
    </source>
</evidence>
<dbReference type="RefSeq" id="WP_377470614.1">
    <property type="nucleotide sequence ID" value="NZ_JBHLWN010000049.1"/>
</dbReference>
<comment type="caution">
    <text evidence="2">The sequence shown here is derived from an EMBL/GenBank/DDBJ whole genome shotgun (WGS) entry which is preliminary data.</text>
</comment>
<dbReference type="InterPro" id="IPR003812">
    <property type="entry name" value="Fido"/>
</dbReference>
<proteinExistence type="predicted"/>
<protein>
    <recommendedName>
        <fullName evidence="1">Fido domain-containing protein</fullName>
    </recommendedName>
</protein>
<dbReference type="SUPFAM" id="SSF140931">
    <property type="entry name" value="Fic-like"/>
    <property type="match status" value="1"/>
</dbReference>
<reference evidence="2 3" key="1">
    <citation type="submission" date="2024-09" db="EMBL/GenBank/DDBJ databases">
        <authorList>
            <person name="Sun Q."/>
            <person name="Mori K."/>
        </authorList>
    </citation>
    <scope>NUCLEOTIDE SEQUENCE [LARGE SCALE GENOMIC DNA]</scope>
    <source>
        <strain evidence="2 3">CCM 7759</strain>
    </source>
</reference>
<feature type="domain" description="Fido" evidence="1">
    <location>
        <begin position="112"/>
        <end position="244"/>
    </location>
</feature>
<gene>
    <name evidence="2" type="ORF">ACFFK0_12785</name>
</gene>
<dbReference type="Gene3D" id="1.10.3290.10">
    <property type="entry name" value="Fido-like domain"/>
    <property type="match status" value="1"/>
</dbReference>
<organism evidence="2 3">
    <name type="scientific">Paenibacillus chartarius</name>
    <dbReference type="NCBI Taxonomy" id="747481"/>
    <lineage>
        <taxon>Bacteria</taxon>
        <taxon>Bacillati</taxon>
        <taxon>Bacillota</taxon>
        <taxon>Bacilli</taxon>
        <taxon>Bacillales</taxon>
        <taxon>Paenibacillaceae</taxon>
        <taxon>Paenibacillus</taxon>
    </lineage>
</organism>
<dbReference type="PROSITE" id="PS51459">
    <property type="entry name" value="FIDO"/>
    <property type="match status" value="1"/>
</dbReference>
<dbReference type="Proteomes" id="UP001589776">
    <property type="component" value="Unassembled WGS sequence"/>
</dbReference>
<evidence type="ECO:0000313" key="3">
    <source>
        <dbReference type="Proteomes" id="UP001589776"/>
    </source>
</evidence>
<evidence type="ECO:0000259" key="1">
    <source>
        <dbReference type="PROSITE" id="PS51459"/>
    </source>
</evidence>
<dbReference type="EMBL" id="JBHLWN010000049">
    <property type="protein sequence ID" value="MFC0213317.1"/>
    <property type="molecule type" value="Genomic_DNA"/>
</dbReference>
<accession>A0ABV6DL04</accession>
<keyword evidence="3" id="KW-1185">Reference proteome</keyword>
<sequence length="256" mass="29577">MLFPLLSSGGISTMVFNLKTDITSFWARETKMNSFSDKFALTRQQSVFLAKKKWDENIFFAMKMENRNITFPQTQTILHGVNVPSVSIDDIQAVLNMRDAWRYLVSTIDEQTTLNYICKLNEYVARNEALEWGVLQTRQVEISDTDYVTLLPVRSLIEQELAELLSADMTNTNRAITAFLWALRRQMFLRGNMRTSLLLTNKILLEKGSGMLTITEKNMAQFNELLSAYFNTNEMSAFKVFLYEYAISGIEFKKTE</sequence>